<comment type="catalytic activity">
    <reaction evidence="1">
        <text>L-aspartyl-tRNA(Asn) + L-glutamine + ATP + H2O = L-asparaginyl-tRNA(Asn) + L-glutamate + ADP + phosphate + 2 H(+)</text>
        <dbReference type="Rhea" id="RHEA:14513"/>
        <dbReference type="Rhea" id="RHEA-COMP:9674"/>
        <dbReference type="Rhea" id="RHEA-COMP:9677"/>
        <dbReference type="ChEBI" id="CHEBI:15377"/>
        <dbReference type="ChEBI" id="CHEBI:15378"/>
        <dbReference type="ChEBI" id="CHEBI:29985"/>
        <dbReference type="ChEBI" id="CHEBI:30616"/>
        <dbReference type="ChEBI" id="CHEBI:43474"/>
        <dbReference type="ChEBI" id="CHEBI:58359"/>
        <dbReference type="ChEBI" id="CHEBI:78515"/>
        <dbReference type="ChEBI" id="CHEBI:78516"/>
        <dbReference type="ChEBI" id="CHEBI:456216"/>
    </reaction>
</comment>
<dbReference type="GO" id="GO:0016740">
    <property type="term" value="F:transferase activity"/>
    <property type="evidence" value="ECO:0007669"/>
    <property type="project" value="UniProtKB-KW"/>
</dbReference>
<accession>A0A3D8J2N9</accession>
<dbReference type="GO" id="GO:0006450">
    <property type="term" value="P:regulation of translational fidelity"/>
    <property type="evidence" value="ECO:0007669"/>
    <property type="project" value="InterPro"/>
</dbReference>
<keyword evidence="1" id="KW-0648">Protein biosynthesis</keyword>
<keyword evidence="2" id="KW-0808">Transferase</keyword>
<proteinExistence type="inferred from homology"/>
<dbReference type="Pfam" id="PF02686">
    <property type="entry name" value="GatC"/>
    <property type="match status" value="1"/>
</dbReference>
<keyword evidence="1" id="KW-0436">Ligase</keyword>
<evidence type="ECO:0000256" key="1">
    <source>
        <dbReference type="HAMAP-Rule" id="MF_00122"/>
    </source>
</evidence>
<dbReference type="Gene3D" id="1.10.20.60">
    <property type="entry name" value="Glu-tRNAGln amidotransferase C subunit, N-terminal domain"/>
    <property type="match status" value="1"/>
</dbReference>
<comment type="caution">
    <text evidence="2">The sequence shown here is derived from an EMBL/GenBank/DDBJ whole genome shotgun (WGS) entry which is preliminary data.</text>
</comment>
<dbReference type="NCBIfam" id="TIGR00135">
    <property type="entry name" value="gatC"/>
    <property type="match status" value="1"/>
</dbReference>
<dbReference type="RefSeq" id="WP_104763421.1">
    <property type="nucleotide sequence ID" value="NZ_FZPM01000023.1"/>
</dbReference>
<dbReference type="PANTHER" id="PTHR15004:SF0">
    <property type="entry name" value="GLUTAMYL-TRNA(GLN) AMIDOTRANSFERASE SUBUNIT C, MITOCHONDRIAL"/>
    <property type="match status" value="1"/>
</dbReference>
<dbReference type="Proteomes" id="UP000256424">
    <property type="component" value="Unassembled WGS sequence"/>
</dbReference>
<dbReference type="HAMAP" id="MF_00122">
    <property type="entry name" value="GatC"/>
    <property type="match status" value="1"/>
</dbReference>
<protein>
    <recommendedName>
        <fullName evidence="1">Aspartyl/glutamyl-tRNA(Asn/Gln) amidotransferase subunit C</fullName>
        <shortName evidence="1">Asp/Glu-ADT subunit C</shortName>
        <ecNumber evidence="1">6.3.5.-</ecNumber>
    </recommendedName>
</protein>
<dbReference type="PANTHER" id="PTHR15004">
    <property type="entry name" value="GLUTAMYL-TRNA(GLN) AMIDOTRANSFERASE SUBUNIT C, MITOCHONDRIAL"/>
    <property type="match status" value="1"/>
</dbReference>
<comment type="function">
    <text evidence="1">Allows the formation of correctly charged Asn-tRNA(Asn) or Gln-tRNA(Gln) through the transamidation of misacylated Asp-tRNA(Asn) or Glu-tRNA(Gln) in organisms which lack either or both of asparaginyl-tRNA or glutaminyl-tRNA synthetases. The reaction takes place in the presence of glutamine and ATP through an activated phospho-Asp-tRNA(Asn) or phospho-Glu-tRNA(Gln).</text>
</comment>
<dbReference type="GO" id="GO:0070681">
    <property type="term" value="P:glutaminyl-tRNAGln biosynthesis via transamidation"/>
    <property type="evidence" value="ECO:0007669"/>
    <property type="project" value="TreeGrafter"/>
</dbReference>
<dbReference type="GO" id="GO:0050567">
    <property type="term" value="F:glutaminyl-tRNA synthase (glutamine-hydrolyzing) activity"/>
    <property type="evidence" value="ECO:0007669"/>
    <property type="project" value="UniProtKB-UniRule"/>
</dbReference>
<comment type="similarity">
    <text evidence="1">Belongs to the GatC family.</text>
</comment>
<name>A0A3D8J2N9_9HELI</name>
<dbReference type="EC" id="6.3.5.-" evidence="1"/>
<dbReference type="AlphaFoldDB" id="A0A3D8J2N9"/>
<dbReference type="SUPFAM" id="SSF141000">
    <property type="entry name" value="Glu-tRNAGln amidotransferase C subunit"/>
    <property type="match status" value="1"/>
</dbReference>
<reference evidence="2 3" key="1">
    <citation type="submission" date="2018-04" db="EMBL/GenBank/DDBJ databases">
        <title>Novel Campyloabacter and Helicobacter Species and Strains.</title>
        <authorList>
            <person name="Mannion A.J."/>
            <person name="Shen Z."/>
            <person name="Fox J.G."/>
        </authorList>
    </citation>
    <scope>NUCLEOTIDE SEQUENCE [LARGE SCALE GENOMIC DNA]</scope>
    <source>
        <strain evidence="2 3">MIT 97-5075</strain>
    </source>
</reference>
<dbReference type="InterPro" id="IPR003837">
    <property type="entry name" value="GatC"/>
</dbReference>
<comment type="subunit">
    <text evidence="1">Heterotrimer of A, B and C subunits.</text>
</comment>
<keyword evidence="3" id="KW-1185">Reference proteome</keyword>
<comment type="catalytic activity">
    <reaction evidence="1">
        <text>L-glutamyl-tRNA(Gln) + L-glutamine + ATP + H2O = L-glutaminyl-tRNA(Gln) + L-glutamate + ADP + phosphate + H(+)</text>
        <dbReference type="Rhea" id="RHEA:17521"/>
        <dbReference type="Rhea" id="RHEA-COMP:9681"/>
        <dbReference type="Rhea" id="RHEA-COMP:9684"/>
        <dbReference type="ChEBI" id="CHEBI:15377"/>
        <dbReference type="ChEBI" id="CHEBI:15378"/>
        <dbReference type="ChEBI" id="CHEBI:29985"/>
        <dbReference type="ChEBI" id="CHEBI:30616"/>
        <dbReference type="ChEBI" id="CHEBI:43474"/>
        <dbReference type="ChEBI" id="CHEBI:58359"/>
        <dbReference type="ChEBI" id="CHEBI:78520"/>
        <dbReference type="ChEBI" id="CHEBI:78521"/>
        <dbReference type="ChEBI" id="CHEBI:456216"/>
    </reaction>
</comment>
<dbReference type="InterPro" id="IPR036113">
    <property type="entry name" value="Asp/Glu-ADT_sf_sub_c"/>
</dbReference>
<gene>
    <name evidence="1" type="primary">gatC</name>
    <name evidence="2" type="ORF">CQA66_06090</name>
</gene>
<sequence length="92" mass="10638">MFVDELLLDKLERLAMIKIPKDKRESFQQELTEIIEKMNILQDIETDLDTSINVQQTLLRDDIPHNGSVAEAILAQAPDSQDNYFIVPRIIE</sequence>
<dbReference type="OrthoDB" id="9813938at2"/>
<evidence type="ECO:0000313" key="3">
    <source>
        <dbReference type="Proteomes" id="UP000256424"/>
    </source>
</evidence>
<dbReference type="GO" id="GO:0006412">
    <property type="term" value="P:translation"/>
    <property type="evidence" value="ECO:0007669"/>
    <property type="project" value="UniProtKB-UniRule"/>
</dbReference>
<evidence type="ECO:0000313" key="2">
    <source>
        <dbReference type="EMBL" id="RDU71663.1"/>
    </source>
</evidence>
<dbReference type="EMBL" id="NXLW01000010">
    <property type="protein sequence ID" value="RDU71663.1"/>
    <property type="molecule type" value="Genomic_DNA"/>
</dbReference>
<organism evidence="2 3">
    <name type="scientific">Helicobacter aurati</name>
    <dbReference type="NCBI Taxonomy" id="137778"/>
    <lineage>
        <taxon>Bacteria</taxon>
        <taxon>Pseudomonadati</taxon>
        <taxon>Campylobacterota</taxon>
        <taxon>Epsilonproteobacteria</taxon>
        <taxon>Campylobacterales</taxon>
        <taxon>Helicobacteraceae</taxon>
        <taxon>Helicobacter</taxon>
    </lineage>
</organism>
<dbReference type="GO" id="GO:0005524">
    <property type="term" value="F:ATP binding"/>
    <property type="evidence" value="ECO:0007669"/>
    <property type="project" value="UniProtKB-KW"/>
</dbReference>
<keyword evidence="1" id="KW-0547">Nucleotide-binding</keyword>
<dbReference type="GO" id="GO:0050566">
    <property type="term" value="F:asparaginyl-tRNA synthase (glutamine-hydrolyzing) activity"/>
    <property type="evidence" value="ECO:0007669"/>
    <property type="project" value="RHEA"/>
</dbReference>
<keyword evidence="1" id="KW-0067">ATP-binding</keyword>